<name>A0A9D1W7V3_9SPHI</name>
<keyword evidence="1" id="KW-0812">Transmembrane</keyword>
<evidence type="ECO:0000313" key="3">
    <source>
        <dbReference type="Proteomes" id="UP000824156"/>
    </source>
</evidence>
<dbReference type="Proteomes" id="UP000824156">
    <property type="component" value="Unassembled WGS sequence"/>
</dbReference>
<reference evidence="2" key="2">
    <citation type="submission" date="2021-04" db="EMBL/GenBank/DDBJ databases">
        <authorList>
            <person name="Gilroy R."/>
        </authorList>
    </citation>
    <scope>NUCLEOTIDE SEQUENCE</scope>
    <source>
        <strain evidence="2">1719</strain>
    </source>
</reference>
<feature type="transmembrane region" description="Helical" evidence="1">
    <location>
        <begin position="6"/>
        <end position="30"/>
    </location>
</feature>
<evidence type="ECO:0000256" key="1">
    <source>
        <dbReference type="SAM" id="Phobius"/>
    </source>
</evidence>
<comment type="caution">
    <text evidence="2">The sequence shown here is derived from an EMBL/GenBank/DDBJ whole genome shotgun (WGS) entry which is preliminary data.</text>
</comment>
<evidence type="ECO:0008006" key="4">
    <source>
        <dbReference type="Google" id="ProtNLM"/>
    </source>
</evidence>
<keyword evidence="1" id="KW-1133">Transmembrane helix</keyword>
<keyword evidence="1" id="KW-0472">Membrane</keyword>
<evidence type="ECO:0000313" key="2">
    <source>
        <dbReference type="EMBL" id="HIX54015.1"/>
    </source>
</evidence>
<sequence length="119" mass="13125">MEIKHILTLAVIALAILLSAMFGIPAYRVWQQEMAGKAKLAEATQSRQVLVEQARAEKEAAILQAEAIKIMGEAAQKYPEYRQQEFIGAFGEALKQGKISQIIYVPTEGNIPVLEAGKR</sequence>
<organism evidence="2 3">
    <name type="scientific">Candidatus Sphingobacterium stercoripullorum</name>
    <dbReference type="NCBI Taxonomy" id="2838759"/>
    <lineage>
        <taxon>Bacteria</taxon>
        <taxon>Pseudomonadati</taxon>
        <taxon>Bacteroidota</taxon>
        <taxon>Sphingobacteriia</taxon>
        <taxon>Sphingobacteriales</taxon>
        <taxon>Sphingobacteriaceae</taxon>
        <taxon>Sphingobacterium</taxon>
    </lineage>
</organism>
<proteinExistence type="predicted"/>
<dbReference type="EMBL" id="DXEZ01000093">
    <property type="protein sequence ID" value="HIX54015.1"/>
    <property type="molecule type" value="Genomic_DNA"/>
</dbReference>
<protein>
    <recommendedName>
        <fullName evidence="4">Membrane protease subunit</fullName>
    </recommendedName>
</protein>
<reference evidence="2" key="1">
    <citation type="journal article" date="2021" name="PeerJ">
        <title>Extensive microbial diversity within the chicken gut microbiome revealed by metagenomics and culture.</title>
        <authorList>
            <person name="Gilroy R."/>
            <person name="Ravi A."/>
            <person name="Getino M."/>
            <person name="Pursley I."/>
            <person name="Horton D.L."/>
            <person name="Alikhan N.F."/>
            <person name="Baker D."/>
            <person name="Gharbi K."/>
            <person name="Hall N."/>
            <person name="Watson M."/>
            <person name="Adriaenssens E.M."/>
            <person name="Foster-Nyarko E."/>
            <person name="Jarju S."/>
            <person name="Secka A."/>
            <person name="Antonio M."/>
            <person name="Oren A."/>
            <person name="Chaudhuri R.R."/>
            <person name="La Ragione R."/>
            <person name="Hildebrand F."/>
            <person name="Pallen M.J."/>
        </authorList>
    </citation>
    <scope>NUCLEOTIDE SEQUENCE</scope>
    <source>
        <strain evidence="2">1719</strain>
    </source>
</reference>
<gene>
    <name evidence="2" type="ORF">H9853_03235</name>
</gene>
<accession>A0A9D1W7V3</accession>
<dbReference type="AlphaFoldDB" id="A0A9D1W7V3"/>